<keyword evidence="4 5" id="KW-0472">Membrane</keyword>
<proteinExistence type="predicted"/>
<organism evidence="7 8">
    <name type="scientific">Streptomyces spongiae</name>
    <dbReference type="NCBI Taxonomy" id="565072"/>
    <lineage>
        <taxon>Bacteria</taxon>
        <taxon>Bacillati</taxon>
        <taxon>Actinomycetota</taxon>
        <taxon>Actinomycetes</taxon>
        <taxon>Kitasatosporales</taxon>
        <taxon>Streptomycetaceae</taxon>
        <taxon>Streptomyces</taxon>
    </lineage>
</organism>
<keyword evidence="2 5" id="KW-0812">Transmembrane</keyword>
<gene>
    <name evidence="7" type="ORF">FNH08_08460</name>
</gene>
<feature type="transmembrane region" description="Helical" evidence="5">
    <location>
        <begin position="83"/>
        <end position="101"/>
    </location>
</feature>
<dbReference type="EMBL" id="VJZC01000037">
    <property type="protein sequence ID" value="MPY57206.1"/>
    <property type="molecule type" value="Genomic_DNA"/>
</dbReference>
<evidence type="ECO:0000256" key="2">
    <source>
        <dbReference type="ARBA" id="ARBA00022692"/>
    </source>
</evidence>
<feature type="transmembrane region" description="Helical" evidence="5">
    <location>
        <begin position="167"/>
        <end position="187"/>
    </location>
</feature>
<protein>
    <submittedName>
        <fullName evidence="7">FUSC family protein</fullName>
    </submittedName>
</protein>
<evidence type="ECO:0000256" key="5">
    <source>
        <dbReference type="SAM" id="Phobius"/>
    </source>
</evidence>
<name>A0A5N8XDL5_9ACTN</name>
<evidence type="ECO:0000256" key="3">
    <source>
        <dbReference type="ARBA" id="ARBA00022989"/>
    </source>
</evidence>
<feature type="transmembrane region" description="Helical" evidence="5">
    <location>
        <begin position="266"/>
        <end position="283"/>
    </location>
</feature>
<dbReference type="GO" id="GO:0016020">
    <property type="term" value="C:membrane"/>
    <property type="evidence" value="ECO:0007669"/>
    <property type="project" value="UniProtKB-SubCell"/>
</dbReference>
<feature type="transmembrane region" description="Helical" evidence="5">
    <location>
        <begin position="49"/>
        <end position="71"/>
    </location>
</feature>
<accession>A0A5N8XDL5</accession>
<evidence type="ECO:0000256" key="1">
    <source>
        <dbReference type="ARBA" id="ARBA00004141"/>
    </source>
</evidence>
<evidence type="ECO:0000313" key="8">
    <source>
        <dbReference type="Proteomes" id="UP000400924"/>
    </source>
</evidence>
<feature type="transmembrane region" description="Helical" evidence="5">
    <location>
        <begin position="346"/>
        <end position="366"/>
    </location>
</feature>
<evidence type="ECO:0000259" key="6">
    <source>
        <dbReference type="Pfam" id="PF13515"/>
    </source>
</evidence>
<dbReference type="InterPro" id="IPR049453">
    <property type="entry name" value="Memb_transporter_dom"/>
</dbReference>
<keyword evidence="8" id="KW-1185">Reference proteome</keyword>
<feature type="transmembrane region" description="Helical" evidence="5">
    <location>
        <begin position="137"/>
        <end position="155"/>
    </location>
</feature>
<reference evidence="7 8" key="1">
    <citation type="submission" date="2019-07" db="EMBL/GenBank/DDBJ databases">
        <title>New species of Amycolatopsis and Streptomyces.</title>
        <authorList>
            <person name="Duangmal K."/>
            <person name="Teo W.F.A."/>
            <person name="Lipun K."/>
        </authorList>
    </citation>
    <scope>NUCLEOTIDE SEQUENCE [LARGE SCALE GENOMIC DNA]</scope>
    <source>
        <strain evidence="7 8">NBRC 106415</strain>
    </source>
</reference>
<keyword evidence="3 5" id="KW-1133">Transmembrane helix</keyword>
<feature type="transmembrane region" description="Helical" evidence="5">
    <location>
        <begin position="213"/>
        <end position="232"/>
    </location>
</feature>
<comment type="caution">
    <text evidence="7">The sequence shown here is derived from an EMBL/GenBank/DDBJ whole genome shotgun (WGS) entry which is preliminary data.</text>
</comment>
<evidence type="ECO:0000313" key="7">
    <source>
        <dbReference type="EMBL" id="MPY57206.1"/>
    </source>
</evidence>
<feature type="transmembrane region" description="Helical" evidence="5">
    <location>
        <begin position="107"/>
        <end position="130"/>
    </location>
</feature>
<dbReference type="Proteomes" id="UP000400924">
    <property type="component" value="Unassembled WGS sequence"/>
</dbReference>
<feature type="transmembrane region" description="Helical" evidence="5">
    <location>
        <begin position="313"/>
        <end position="331"/>
    </location>
</feature>
<feature type="domain" description="Integral membrane bound transporter" evidence="6">
    <location>
        <begin position="228"/>
        <end position="359"/>
    </location>
</feature>
<evidence type="ECO:0000256" key="4">
    <source>
        <dbReference type="ARBA" id="ARBA00023136"/>
    </source>
</evidence>
<dbReference type="AlphaFoldDB" id="A0A5N8XDL5"/>
<comment type="subcellular location">
    <subcellularLocation>
        <location evidence="1">Membrane</location>
        <topology evidence="1">Multi-pass membrane protein</topology>
    </subcellularLocation>
</comment>
<dbReference type="Pfam" id="PF13515">
    <property type="entry name" value="FUSC_2"/>
    <property type="match status" value="1"/>
</dbReference>
<sequence length="378" mass="40788">MTTESRRAGQPVHRGKLMTWLSKVFELAPGGLNWPRAVAFLDAGLVPMFVFWAIGHEVYLLSALFGLLFAALADPGGGFGHRALYIALFALIGAGVTALAFGVGSEAWGWLVLTSFVVTLVSGLAIAFGVRRFVNGMLLNVWFIVAVALEFSIHDEARITSYVWAQVLSWTGGAALWITVTFLWWLIRRRTDQDQPFSELPGDTSRRELTRPLILFAVIRAVVIAGTVALAYGLDLSYGSWIPIAAMIGLKPSLEQAALVSAQRLAGAFIGAVVAGLLLWVPASESGVRLFAVNRGLEMVALVLFMHGAGIRLWNYTLYTAAIAAGALILVDLPQPSDNAAEGYRVLWTLCGVGISLIVMLFAGLLTRRTAKTPSQQT</sequence>